<gene>
    <name evidence="1" type="ORF">IEN85_22545</name>
</gene>
<reference evidence="1" key="1">
    <citation type="submission" date="2020-09" db="EMBL/GenBank/DDBJ databases">
        <title>Pelagicoccus enzymogenes sp. nov. with an EPS production, isolated from marine sediment.</title>
        <authorList>
            <person name="Feng X."/>
        </authorList>
    </citation>
    <scope>NUCLEOTIDE SEQUENCE</scope>
    <source>
        <strain evidence="1">NFK12</strain>
    </source>
</reference>
<comment type="caution">
    <text evidence="1">The sequence shown here is derived from an EMBL/GenBank/DDBJ whole genome shotgun (WGS) entry which is preliminary data.</text>
</comment>
<protein>
    <submittedName>
        <fullName evidence="1">Uncharacterized protein</fullName>
    </submittedName>
</protein>
<evidence type="ECO:0000313" key="1">
    <source>
        <dbReference type="EMBL" id="MBD5782296.1"/>
    </source>
</evidence>
<name>A0A927IJG5_9BACT</name>
<evidence type="ECO:0000313" key="2">
    <source>
        <dbReference type="Proteomes" id="UP000622317"/>
    </source>
</evidence>
<proteinExistence type="predicted"/>
<dbReference type="AlphaFoldDB" id="A0A927IJG5"/>
<dbReference type="EMBL" id="JACYFG010000060">
    <property type="protein sequence ID" value="MBD5782296.1"/>
    <property type="molecule type" value="Genomic_DNA"/>
</dbReference>
<organism evidence="1 2">
    <name type="scientific">Pelagicoccus enzymogenes</name>
    <dbReference type="NCBI Taxonomy" id="2773457"/>
    <lineage>
        <taxon>Bacteria</taxon>
        <taxon>Pseudomonadati</taxon>
        <taxon>Verrucomicrobiota</taxon>
        <taxon>Opitutia</taxon>
        <taxon>Puniceicoccales</taxon>
        <taxon>Pelagicoccaceae</taxon>
        <taxon>Pelagicoccus</taxon>
    </lineage>
</organism>
<keyword evidence="2" id="KW-1185">Reference proteome</keyword>
<accession>A0A927IJG5</accession>
<dbReference type="RefSeq" id="WP_191619375.1">
    <property type="nucleotide sequence ID" value="NZ_JACYFG010000060.1"/>
</dbReference>
<dbReference type="Proteomes" id="UP000622317">
    <property type="component" value="Unassembled WGS sequence"/>
</dbReference>
<sequence>MIQYLKGKYAEAQRQEMHTDYESVATYPSYEEANERQTELLSYGLSAFVVRESTGFLEVYMGVVPKFHLFVPKDQASEAREIVQLEADADHVHIANCPKCGSSEVKEIGVVKNYQSGYLAQFLELCLVVSHRALAEMLRGPKYRCEKCDNVYRTNFRKPIL</sequence>